<protein>
    <submittedName>
        <fullName evidence="2">Thioredoxin domain-containing protein</fullName>
    </submittedName>
</protein>
<evidence type="ECO:0000259" key="1">
    <source>
        <dbReference type="Pfam" id="PF13462"/>
    </source>
</evidence>
<dbReference type="InterPro" id="IPR036249">
    <property type="entry name" value="Thioredoxin-like_sf"/>
</dbReference>
<keyword evidence="3" id="KW-1185">Reference proteome</keyword>
<gene>
    <name evidence="2" type="ORF">KL859_15230</name>
</gene>
<feature type="domain" description="Thioredoxin-like fold" evidence="1">
    <location>
        <begin position="107"/>
        <end position="264"/>
    </location>
</feature>
<sequence>MLDHPQHRVGDAVDVREKGLCDDGNAHVTMVSDAACAEVAARDTTPKNLMPAREGAHPAKVAAMRVTRVFGVVLAIAVLATAGCARVVEGTPQANTDPPGSEITEDGSGILIGYHAAPVRIEIFAEPQCPPCGRLQRDYGDEIAEYVGEGRLAVIYRPMTFLDLDGFGYSARVSNALFLAAGPDTDATTFQKFVQDVWSHQEPEGGPGPTDDELADMAAESGVQADLVDRIRAGEEGVDVDEMAQQNVDLLTDAAGAVATPAVYDLVEDDLVLLRDEWLSDLMLGLGS</sequence>
<organism evidence="2 3">
    <name type="scientific">Mycolicibacterium goodii</name>
    <name type="common">Mycobacterium goodii</name>
    <dbReference type="NCBI Taxonomy" id="134601"/>
    <lineage>
        <taxon>Bacteria</taxon>
        <taxon>Bacillati</taxon>
        <taxon>Actinomycetota</taxon>
        <taxon>Actinomycetes</taxon>
        <taxon>Mycobacteriales</taxon>
        <taxon>Mycobacteriaceae</taxon>
        <taxon>Mycolicibacterium</taxon>
    </lineage>
</organism>
<evidence type="ECO:0000313" key="2">
    <source>
        <dbReference type="EMBL" id="MBU8824216.1"/>
    </source>
</evidence>
<name>A0ABS6HPL4_MYCGD</name>
<dbReference type="Gene3D" id="3.40.30.10">
    <property type="entry name" value="Glutaredoxin"/>
    <property type="match status" value="1"/>
</dbReference>
<dbReference type="Pfam" id="PF13462">
    <property type="entry name" value="Thioredoxin_4"/>
    <property type="match status" value="1"/>
</dbReference>
<evidence type="ECO:0000313" key="3">
    <source>
        <dbReference type="Proteomes" id="UP000696413"/>
    </source>
</evidence>
<reference evidence="2 3" key="1">
    <citation type="submission" date="2021-05" db="EMBL/GenBank/DDBJ databases">
        <title>Draft Genome Sequences of Clinical Respiratory Isolates of Mycobacterium goodii Recovered in Ireland.</title>
        <authorList>
            <person name="Flanagan P.R."/>
            <person name="Mok S."/>
            <person name="Roycroft E."/>
            <person name="Rogers T.R."/>
            <person name="Fitzgibbon M."/>
        </authorList>
    </citation>
    <scope>NUCLEOTIDE SEQUENCE [LARGE SCALE GENOMIC DNA]</scope>
    <source>
        <strain evidence="2 3">14IE55</strain>
    </source>
</reference>
<dbReference type="InterPro" id="IPR012336">
    <property type="entry name" value="Thioredoxin-like_fold"/>
</dbReference>
<dbReference type="SUPFAM" id="SSF52833">
    <property type="entry name" value="Thioredoxin-like"/>
    <property type="match status" value="1"/>
</dbReference>
<dbReference type="Proteomes" id="UP000696413">
    <property type="component" value="Unassembled WGS sequence"/>
</dbReference>
<dbReference type="EMBL" id="JAHBOM010000010">
    <property type="protein sequence ID" value="MBU8824216.1"/>
    <property type="molecule type" value="Genomic_DNA"/>
</dbReference>
<comment type="caution">
    <text evidence="2">The sequence shown here is derived from an EMBL/GenBank/DDBJ whole genome shotgun (WGS) entry which is preliminary data.</text>
</comment>
<accession>A0ABS6HPL4</accession>
<proteinExistence type="predicted"/>